<evidence type="ECO:0000313" key="5">
    <source>
        <dbReference type="Proteomes" id="UP001162889"/>
    </source>
</evidence>
<dbReference type="EMBL" id="JAHTGR010000014">
    <property type="protein sequence ID" value="MBV6323975.1"/>
    <property type="molecule type" value="Genomic_DNA"/>
</dbReference>
<evidence type="ECO:0000313" key="3">
    <source>
        <dbReference type="EMBL" id="MCP2011043.1"/>
    </source>
</evidence>
<reference evidence="3" key="2">
    <citation type="submission" date="2022-03" db="EMBL/GenBank/DDBJ databases">
        <title>Genome Encyclopedia of Bacteria and Archaea VI: Functional Genomics of Type Strains.</title>
        <authorList>
            <person name="Whitman W."/>
        </authorList>
    </citation>
    <scope>NUCLEOTIDE SEQUENCE</scope>
    <source>
        <strain evidence="3">HSC-15S17</strain>
    </source>
</reference>
<dbReference type="PANTHER" id="PTHR36930">
    <property type="entry name" value="METAL-SULFUR CLUSTER BIOSYNTHESIS PROTEINS YUAD-RELATED"/>
    <property type="match status" value="1"/>
</dbReference>
<name>A0AA41HDD7_9BURK</name>
<protein>
    <recommendedName>
        <fullName evidence="1">MOSC domain-containing protein</fullName>
    </recommendedName>
</protein>
<gene>
    <name evidence="2" type="ORF">KVP70_23855</name>
    <name evidence="3" type="ORF">L1274_004789</name>
</gene>
<dbReference type="PANTHER" id="PTHR36930:SF1">
    <property type="entry name" value="MOSC DOMAIN-CONTAINING PROTEIN"/>
    <property type="match status" value="1"/>
</dbReference>
<proteinExistence type="predicted"/>
<evidence type="ECO:0000313" key="4">
    <source>
        <dbReference type="Proteomes" id="UP001155901"/>
    </source>
</evidence>
<keyword evidence="5" id="KW-1185">Reference proteome</keyword>
<sequence length="330" mass="36144">MLTSRCSVDIGHVKALAVRRSRQEPPSTVAVAEAITGLGLSKDVHSDPLSLRQILLVGQGAYEDLGLPPLTLRENILLDFDTSSLSSGTVLRVGQDVLLWLTFQCEACGHLNSHHDGLSKVIGTRRGVLARVVNGGLIRAGDAVRNLGQLLPRWSDDWRKRVRMVLDAVPSTDVIEYKQLARVAGVPSSYCRVFPRVTREFGKTYFNKAVSVQSKTPKSRWLGASLFELPLSDHASVETLLLPRPPKNVNPSSLRGKNMTTVAQNNLKEQIVSILSQGDMKQTQVLQLAGAKVLFTKGRMLKGDTTPEAEPKPYPTVACALPDDYDSWLS</sequence>
<dbReference type="AlphaFoldDB" id="A0AA41HDD7"/>
<comment type="caution">
    <text evidence="2">The sequence shown here is derived from an EMBL/GenBank/DDBJ whole genome shotgun (WGS) entry which is preliminary data.</text>
</comment>
<dbReference type="Pfam" id="PF03473">
    <property type="entry name" value="MOSC"/>
    <property type="match status" value="1"/>
</dbReference>
<dbReference type="GO" id="GO:0030170">
    <property type="term" value="F:pyridoxal phosphate binding"/>
    <property type="evidence" value="ECO:0007669"/>
    <property type="project" value="InterPro"/>
</dbReference>
<accession>A0AA41HDD7</accession>
<evidence type="ECO:0000259" key="1">
    <source>
        <dbReference type="PROSITE" id="PS51340"/>
    </source>
</evidence>
<reference evidence="2" key="1">
    <citation type="submission" date="2021-07" db="EMBL/GenBank/DDBJ databases">
        <title>Characterization of violacein-producing bacteria and related species.</title>
        <authorList>
            <person name="Wilson H.S."/>
            <person name="De Leon M.E."/>
        </authorList>
    </citation>
    <scope>NUCLEOTIDE SEQUENCE</scope>
    <source>
        <strain evidence="2">HSC-15S17</strain>
    </source>
</reference>
<organism evidence="2 4">
    <name type="scientific">Duganella violaceipulchra</name>
    <dbReference type="NCBI Taxonomy" id="2849652"/>
    <lineage>
        <taxon>Bacteria</taxon>
        <taxon>Pseudomonadati</taxon>
        <taxon>Pseudomonadota</taxon>
        <taxon>Betaproteobacteria</taxon>
        <taxon>Burkholderiales</taxon>
        <taxon>Oxalobacteraceae</taxon>
        <taxon>Telluria group</taxon>
        <taxon>Duganella</taxon>
    </lineage>
</organism>
<dbReference type="GO" id="GO:0030151">
    <property type="term" value="F:molybdenum ion binding"/>
    <property type="evidence" value="ECO:0007669"/>
    <property type="project" value="InterPro"/>
</dbReference>
<evidence type="ECO:0000313" key="2">
    <source>
        <dbReference type="EMBL" id="MBV6323975.1"/>
    </source>
</evidence>
<dbReference type="InterPro" id="IPR052716">
    <property type="entry name" value="MOSC_domain"/>
</dbReference>
<dbReference type="InterPro" id="IPR005302">
    <property type="entry name" value="MoCF_Sase_C"/>
</dbReference>
<dbReference type="Proteomes" id="UP001162889">
    <property type="component" value="Unassembled WGS sequence"/>
</dbReference>
<dbReference type="EMBL" id="JALJZU010000010">
    <property type="protein sequence ID" value="MCP2011043.1"/>
    <property type="molecule type" value="Genomic_DNA"/>
</dbReference>
<feature type="domain" description="MOSC" evidence="1">
    <location>
        <begin position="27"/>
        <end position="147"/>
    </location>
</feature>
<dbReference type="GO" id="GO:0003824">
    <property type="term" value="F:catalytic activity"/>
    <property type="evidence" value="ECO:0007669"/>
    <property type="project" value="InterPro"/>
</dbReference>
<dbReference type="RefSeq" id="WP_217944933.1">
    <property type="nucleotide sequence ID" value="NZ_JAHTGR010000014.1"/>
</dbReference>
<dbReference type="Proteomes" id="UP001155901">
    <property type="component" value="Unassembled WGS sequence"/>
</dbReference>
<dbReference type="PROSITE" id="PS51340">
    <property type="entry name" value="MOSC"/>
    <property type="match status" value="1"/>
</dbReference>